<dbReference type="EMBL" id="QXFX01005792">
    <property type="protein sequence ID" value="KAE9059919.1"/>
    <property type="molecule type" value="Genomic_DNA"/>
</dbReference>
<dbReference type="Proteomes" id="UP000440367">
    <property type="component" value="Unassembled WGS sequence"/>
</dbReference>
<dbReference type="SUPFAM" id="SSF109604">
    <property type="entry name" value="HD-domain/PDEase-like"/>
    <property type="match status" value="1"/>
</dbReference>
<dbReference type="Proteomes" id="UP000488956">
    <property type="component" value="Unassembled WGS sequence"/>
</dbReference>
<dbReference type="AlphaFoldDB" id="A0A6A3VT06"/>
<protein>
    <submittedName>
        <fullName evidence="5">Uncharacterized protein</fullName>
    </submittedName>
</protein>
<evidence type="ECO:0000313" key="4">
    <source>
        <dbReference type="EMBL" id="KAE9162658.1"/>
    </source>
</evidence>
<evidence type="ECO:0000313" key="9">
    <source>
        <dbReference type="Proteomes" id="UP000488956"/>
    </source>
</evidence>
<evidence type="ECO:0000313" key="7">
    <source>
        <dbReference type="Proteomes" id="UP000433483"/>
    </source>
</evidence>
<evidence type="ECO:0000313" key="6">
    <source>
        <dbReference type="Proteomes" id="UP000429523"/>
    </source>
</evidence>
<dbReference type="Proteomes" id="UP000433483">
    <property type="component" value="Unassembled WGS sequence"/>
</dbReference>
<dbReference type="GO" id="GO:0005634">
    <property type="term" value="C:nucleus"/>
    <property type="evidence" value="ECO:0007669"/>
    <property type="project" value="TreeGrafter"/>
</dbReference>
<sequence length="154" mass="17529">MRNLPPFRNSALGAMSSKKQGTLWAAFGRQRQPPAKRQKLQDADDVSVPRRKQSTPSEAPAEDADAVMQVDGAESKTAEWSHVQLKTQEIRQQKDKLKLNERKEIMDSVHGLMTFEPICMEIIDTLQFQRLRSLHQLGAANYVYIGATHSRFEH</sequence>
<dbReference type="EMBL" id="QXGF01005363">
    <property type="protein sequence ID" value="KAE8918730.1"/>
    <property type="molecule type" value="Genomic_DNA"/>
</dbReference>
<comment type="caution">
    <text evidence="5">The sequence shown here is derived from an EMBL/GenBank/DDBJ whole genome shotgun (WGS) entry which is preliminary data.</text>
</comment>
<reference evidence="6 7" key="1">
    <citation type="submission" date="2018-08" db="EMBL/GenBank/DDBJ databases">
        <title>Genomic investigation of the strawberry pathogen Phytophthora fragariae indicates pathogenicity is determined by transcriptional variation in three key races.</title>
        <authorList>
            <person name="Adams T.M."/>
            <person name="Armitage A.D."/>
            <person name="Sobczyk M.K."/>
            <person name="Bates H.J."/>
            <person name="Dunwell J.M."/>
            <person name="Nellist C.F."/>
            <person name="Harrison R.J."/>
        </authorList>
    </citation>
    <scope>NUCLEOTIDE SEQUENCE [LARGE SCALE GENOMIC DNA]</scope>
    <source>
        <strain evidence="5 8">BC-1</strain>
        <strain evidence="4 7">NOV-27</strain>
        <strain evidence="2 6">NOV-9</strain>
        <strain evidence="3 9">ONT-3</strain>
    </source>
</reference>
<feature type="non-terminal residue" evidence="5">
    <location>
        <position position="154"/>
    </location>
</feature>
<dbReference type="Gene3D" id="1.10.3210.10">
    <property type="entry name" value="Hypothetical protein af1432"/>
    <property type="match status" value="1"/>
</dbReference>
<gene>
    <name evidence="5" type="ORF">PF002_g31015</name>
    <name evidence="4" type="ORF">PF005_g30767</name>
    <name evidence="2" type="ORF">PF009_g30957</name>
    <name evidence="3" type="ORF">PF010_g30423</name>
</gene>
<dbReference type="Proteomes" id="UP000429523">
    <property type="component" value="Unassembled WGS sequence"/>
</dbReference>
<accession>A0A6A3VT06</accession>
<dbReference type="GO" id="GO:0008832">
    <property type="term" value="F:dGTPase activity"/>
    <property type="evidence" value="ECO:0007669"/>
    <property type="project" value="TreeGrafter"/>
</dbReference>
<name>A0A6A3VT06_9STRA</name>
<feature type="region of interest" description="Disordered" evidence="1">
    <location>
        <begin position="28"/>
        <end position="65"/>
    </location>
</feature>
<dbReference type="OrthoDB" id="9991235at2759"/>
<dbReference type="EMBL" id="QXGD01005260">
    <property type="protein sequence ID" value="KAE9166839.1"/>
    <property type="molecule type" value="Genomic_DNA"/>
</dbReference>
<organism evidence="5 8">
    <name type="scientific">Phytophthora fragariae</name>
    <dbReference type="NCBI Taxonomy" id="53985"/>
    <lineage>
        <taxon>Eukaryota</taxon>
        <taxon>Sar</taxon>
        <taxon>Stramenopiles</taxon>
        <taxon>Oomycota</taxon>
        <taxon>Peronosporomycetes</taxon>
        <taxon>Peronosporales</taxon>
        <taxon>Peronosporaceae</taxon>
        <taxon>Phytophthora</taxon>
    </lineage>
</organism>
<evidence type="ECO:0000313" key="8">
    <source>
        <dbReference type="Proteomes" id="UP000440367"/>
    </source>
</evidence>
<evidence type="ECO:0000313" key="3">
    <source>
        <dbReference type="EMBL" id="KAE9059919.1"/>
    </source>
</evidence>
<dbReference type="PANTHER" id="PTHR11373">
    <property type="entry name" value="DEOXYNUCLEOSIDE TRIPHOSPHATE TRIPHOSPHOHYDROLASE"/>
    <property type="match status" value="1"/>
</dbReference>
<dbReference type="GO" id="GO:0006203">
    <property type="term" value="P:dGTP catabolic process"/>
    <property type="evidence" value="ECO:0007669"/>
    <property type="project" value="TreeGrafter"/>
</dbReference>
<evidence type="ECO:0000313" key="2">
    <source>
        <dbReference type="EMBL" id="KAE8918730.1"/>
    </source>
</evidence>
<dbReference type="InterPro" id="IPR050135">
    <property type="entry name" value="dGTPase-like"/>
</dbReference>
<evidence type="ECO:0000313" key="5">
    <source>
        <dbReference type="EMBL" id="KAE9166839.1"/>
    </source>
</evidence>
<keyword evidence="7" id="KW-1185">Reference proteome</keyword>
<evidence type="ECO:0000256" key="1">
    <source>
        <dbReference type="SAM" id="MobiDB-lite"/>
    </source>
</evidence>
<dbReference type="EMBL" id="QXGB01005608">
    <property type="protein sequence ID" value="KAE9162658.1"/>
    <property type="molecule type" value="Genomic_DNA"/>
</dbReference>
<proteinExistence type="predicted"/>
<dbReference type="PANTHER" id="PTHR11373:SF4">
    <property type="entry name" value="DEOXYNUCLEOSIDE TRIPHOSPHATE TRIPHOSPHOHYDROLASE SAMHD1"/>
    <property type="match status" value="1"/>
</dbReference>